<evidence type="ECO:0000313" key="2">
    <source>
        <dbReference type="EMBL" id="MFD0684753.1"/>
    </source>
</evidence>
<proteinExistence type="predicted"/>
<organism evidence="2 3">
    <name type="scientific">Actinomadura fibrosa</name>
    <dbReference type="NCBI Taxonomy" id="111802"/>
    <lineage>
        <taxon>Bacteria</taxon>
        <taxon>Bacillati</taxon>
        <taxon>Actinomycetota</taxon>
        <taxon>Actinomycetes</taxon>
        <taxon>Streptosporangiales</taxon>
        <taxon>Thermomonosporaceae</taxon>
        <taxon>Actinomadura</taxon>
    </lineage>
</organism>
<sequence length="196" mass="20218">MSETTASGWTLLDSAHTALRDVVRGVPAGDWNRPTPCSEWNVTQVLQHAAGDQLAYASAITGEPGPAYNPFAPSGTLDGTPAELLEPALTACAAAWATIGEDAGPTPVPVPPNTLSPALGSGAAALDAAVHAWDIAVATGQPSPLTPEMARELLPVAKAIVEPLRQYGAFAAAIEADGDDVDDLLHYLGRDPHWKA</sequence>
<dbReference type="InterPro" id="IPR024344">
    <property type="entry name" value="MDMPI_metal-binding"/>
</dbReference>
<evidence type="ECO:0000313" key="3">
    <source>
        <dbReference type="Proteomes" id="UP001597063"/>
    </source>
</evidence>
<dbReference type="NCBIfam" id="TIGR03083">
    <property type="entry name" value="maleylpyruvate isomerase family mycothiol-dependent enzyme"/>
    <property type="match status" value="1"/>
</dbReference>
<keyword evidence="3" id="KW-1185">Reference proteome</keyword>
<dbReference type="Proteomes" id="UP001597063">
    <property type="component" value="Unassembled WGS sequence"/>
</dbReference>
<dbReference type="Gene3D" id="1.20.120.450">
    <property type="entry name" value="dinb family like domain"/>
    <property type="match status" value="1"/>
</dbReference>
<dbReference type="InterPro" id="IPR017520">
    <property type="entry name" value="CHP03086"/>
</dbReference>
<dbReference type="EMBL" id="JBHTGP010000004">
    <property type="protein sequence ID" value="MFD0684753.1"/>
    <property type="molecule type" value="Genomic_DNA"/>
</dbReference>
<dbReference type="InterPro" id="IPR017517">
    <property type="entry name" value="Maleyloyr_isom"/>
</dbReference>
<dbReference type="InterPro" id="IPR034660">
    <property type="entry name" value="DinB/YfiT-like"/>
</dbReference>
<name>A0ABW2XEA2_9ACTN</name>
<gene>
    <name evidence="2" type="ORF">ACFQZM_09615</name>
</gene>
<comment type="caution">
    <text evidence="2">The sequence shown here is derived from an EMBL/GenBank/DDBJ whole genome shotgun (WGS) entry which is preliminary data.</text>
</comment>
<accession>A0ABW2XEA2</accession>
<evidence type="ECO:0000259" key="1">
    <source>
        <dbReference type="Pfam" id="PF11716"/>
    </source>
</evidence>
<dbReference type="NCBIfam" id="TIGR03086">
    <property type="entry name" value="TIGR03086 family metal-binding protein"/>
    <property type="match status" value="1"/>
</dbReference>
<reference evidence="3" key="1">
    <citation type="journal article" date="2019" name="Int. J. Syst. Evol. Microbiol.">
        <title>The Global Catalogue of Microorganisms (GCM) 10K type strain sequencing project: providing services to taxonomists for standard genome sequencing and annotation.</title>
        <authorList>
            <consortium name="The Broad Institute Genomics Platform"/>
            <consortium name="The Broad Institute Genome Sequencing Center for Infectious Disease"/>
            <person name="Wu L."/>
            <person name="Ma J."/>
        </authorList>
    </citation>
    <scope>NUCLEOTIDE SEQUENCE [LARGE SCALE GENOMIC DNA]</scope>
    <source>
        <strain evidence="3">JCM 9371</strain>
    </source>
</reference>
<dbReference type="Pfam" id="PF11716">
    <property type="entry name" value="MDMPI_N"/>
    <property type="match status" value="1"/>
</dbReference>
<feature type="domain" description="Mycothiol-dependent maleylpyruvate isomerase metal-binding" evidence="1">
    <location>
        <begin position="13"/>
        <end position="136"/>
    </location>
</feature>
<dbReference type="SUPFAM" id="SSF109854">
    <property type="entry name" value="DinB/YfiT-like putative metalloenzymes"/>
    <property type="match status" value="1"/>
</dbReference>
<dbReference type="RefSeq" id="WP_131759732.1">
    <property type="nucleotide sequence ID" value="NZ_CAACUY010000088.1"/>
</dbReference>
<protein>
    <submittedName>
        <fullName evidence="2">TIGR03086 family metal-binding protein</fullName>
    </submittedName>
</protein>